<dbReference type="GO" id="GO:0000122">
    <property type="term" value="P:negative regulation of transcription by RNA polymerase II"/>
    <property type="evidence" value="ECO:0007669"/>
    <property type="project" value="TreeGrafter"/>
</dbReference>
<dbReference type="GO" id="GO:0000981">
    <property type="term" value="F:DNA-binding transcription factor activity, RNA polymerase II-specific"/>
    <property type="evidence" value="ECO:0007669"/>
    <property type="project" value="TreeGrafter"/>
</dbReference>
<dbReference type="PANTHER" id="PTHR12360">
    <property type="entry name" value="NUCLEAR TRANSCRIPTION FACTOR, X-BOX BINDING 1 NFX1"/>
    <property type="match status" value="1"/>
</dbReference>
<keyword evidence="3" id="KW-0812">Transmembrane</keyword>
<evidence type="ECO:0000313" key="6">
    <source>
        <dbReference type="Proteomes" id="UP000242519"/>
    </source>
</evidence>
<organism evidence="5 6">
    <name type="scientific">Diplocarpon coronariae</name>
    <dbReference type="NCBI Taxonomy" id="2795749"/>
    <lineage>
        <taxon>Eukaryota</taxon>
        <taxon>Fungi</taxon>
        <taxon>Dikarya</taxon>
        <taxon>Ascomycota</taxon>
        <taxon>Pezizomycotina</taxon>
        <taxon>Leotiomycetes</taxon>
        <taxon>Helotiales</taxon>
        <taxon>Drepanopezizaceae</taxon>
        <taxon>Diplocarpon</taxon>
    </lineage>
</organism>
<feature type="compositionally biased region" description="Basic and acidic residues" evidence="2">
    <location>
        <begin position="496"/>
        <end position="512"/>
    </location>
</feature>
<dbReference type="InterPro" id="IPR034078">
    <property type="entry name" value="NFX1_fam"/>
</dbReference>
<proteinExistence type="predicted"/>
<dbReference type="AlphaFoldDB" id="A0A218ZAF8"/>
<protein>
    <recommendedName>
        <fullName evidence="4">RING-type domain-containing protein</fullName>
    </recommendedName>
</protein>
<feature type="transmembrane region" description="Helical" evidence="3">
    <location>
        <begin position="299"/>
        <end position="322"/>
    </location>
</feature>
<keyword evidence="6" id="KW-1185">Reference proteome</keyword>
<keyword evidence="1" id="KW-0862">Zinc</keyword>
<feature type="domain" description="RING-type" evidence="4">
    <location>
        <begin position="56"/>
        <end position="107"/>
    </location>
</feature>
<feature type="region of interest" description="Disordered" evidence="2">
    <location>
        <begin position="496"/>
        <end position="517"/>
    </location>
</feature>
<keyword evidence="1" id="KW-0863">Zinc-finger</keyword>
<dbReference type="PROSITE" id="PS50089">
    <property type="entry name" value="ZF_RING_2"/>
    <property type="match status" value="1"/>
</dbReference>
<dbReference type="InParanoid" id="A0A218ZAF8"/>
<keyword evidence="1" id="KW-0479">Metal-binding</keyword>
<dbReference type="GO" id="GO:0000977">
    <property type="term" value="F:RNA polymerase II transcription regulatory region sequence-specific DNA binding"/>
    <property type="evidence" value="ECO:0007669"/>
    <property type="project" value="TreeGrafter"/>
</dbReference>
<dbReference type="OrthoDB" id="6512771at2759"/>
<dbReference type="Proteomes" id="UP000242519">
    <property type="component" value="Unassembled WGS sequence"/>
</dbReference>
<feature type="transmembrane region" description="Helical" evidence="3">
    <location>
        <begin position="207"/>
        <end position="230"/>
    </location>
</feature>
<accession>A0A218ZAF8</accession>
<dbReference type="STRING" id="503106.A0A218ZAF8"/>
<evidence type="ECO:0000259" key="4">
    <source>
        <dbReference type="PROSITE" id="PS50089"/>
    </source>
</evidence>
<feature type="region of interest" description="Disordered" evidence="2">
    <location>
        <begin position="12"/>
        <end position="40"/>
    </location>
</feature>
<dbReference type="PANTHER" id="PTHR12360:SF12">
    <property type="entry name" value="TRANSCRIPTIONAL REPRESSOR NF-X1"/>
    <property type="match status" value="1"/>
</dbReference>
<dbReference type="InterPro" id="IPR001841">
    <property type="entry name" value="Znf_RING"/>
</dbReference>
<feature type="transmembrane region" description="Helical" evidence="3">
    <location>
        <begin position="250"/>
        <end position="271"/>
    </location>
</feature>
<comment type="caution">
    <text evidence="5">The sequence shown here is derived from an EMBL/GenBank/DDBJ whole genome shotgun (WGS) entry which is preliminary data.</text>
</comment>
<keyword evidence="3" id="KW-1133">Transmembrane helix</keyword>
<name>A0A218ZAF8_9HELO</name>
<evidence type="ECO:0000256" key="1">
    <source>
        <dbReference type="PROSITE-ProRule" id="PRU00175"/>
    </source>
</evidence>
<dbReference type="GO" id="GO:0008270">
    <property type="term" value="F:zinc ion binding"/>
    <property type="evidence" value="ECO:0007669"/>
    <property type="project" value="UniProtKB-KW"/>
</dbReference>
<feature type="compositionally biased region" description="Basic and acidic residues" evidence="2">
    <location>
        <begin position="30"/>
        <end position="40"/>
    </location>
</feature>
<dbReference type="GO" id="GO:0005634">
    <property type="term" value="C:nucleus"/>
    <property type="evidence" value="ECO:0007669"/>
    <property type="project" value="TreeGrafter"/>
</dbReference>
<evidence type="ECO:0000256" key="3">
    <source>
        <dbReference type="SAM" id="Phobius"/>
    </source>
</evidence>
<evidence type="ECO:0000256" key="2">
    <source>
        <dbReference type="SAM" id="MobiDB-lite"/>
    </source>
</evidence>
<evidence type="ECO:0000313" key="5">
    <source>
        <dbReference type="EMBL" id="OWP05007.1"/>
    </source>
</evidence>
<gene>
    <name evidence="5" type="ORF">B2J93_577</name>
</gene>
<reference evidence="5 6" key="1">
    <citation type="submission" date="2017-04" db="EMBL/GenBank/DDBJ databases">
        <title>Draft genome sequence of Marssonina coronaria NL1: causal agent of apple blotch.</title>
        <authorList>
            <person name="Cheng Q."/>
        </authorList>
    </citation>
    <scope>NUCLEOTIDE SEQUENCE [LARGE SCALE GENOMIC DNA]</scope>
    <source>
        <strain evidence="5 6">NL1</strain>
    </source>
</reference>
<dbReference type="EMBL" id="MZNU01000083">
    <property type="protein sequence ID" value="OWP05007.1"/>
    <property type="molecule type" value="Genomic_DNA"/>
</dbReference>
<sequence>MSIIPMDPAHLFSNGRATYSTPPNEEGQELDNRSPPDEPTRAETLMSEINQGVYPCGICTDSIAFGSAYPYGLWHCLHCHNVYHFRCVKDYCDYRGPRRGWACPSCKATQPFISHATCWCGKQCHAEHIADYSTNSCADVCGRLGTCPHGEPKYCTLNCHAGPCSFICSESCQGRAVLDVVVPREPFTFSLPACFERLCNELGPLRAYVCLWTILGVLYALLGVLLCFHIRWNTMPWRYPPLDTNLEKGIIALAGIFVWLVLELFLVVELMSRTVKYLAARLELSAYGRLWHRNRRIEFWGVGVLLVVFAGIWALPAVGFYVGPGIAWHNQMKNSCSRRFQAISTTHSHPPRNFYLADHVVPSTADNTAPFQYFHRLSGATGATGMAVDVDLQNQQWRLLRLNSTDTANSWLAYDSKASPPSTFRGQIPFPTFTSFPTPHETLVHSGSFGPAGANMRISGLGPGHEVEIFNMYAFIMQYKQEPFLRVFSGSEADADAHSSADRARGQGHERNPTWTHRPHALEHMRTASFGYGRGELTMCARGFEQPWHYVPFAIVAAYRDRLREVRVRKVY</sequence>
<keyword evidence="3" id="KW-0472">Membrane</keyword>